<evidence type="ECO:0000313" key="7">
    <source>
        <dbReference type="Proteomes" id="UP000015350"/>
    </source>
</evidence>
<dbReference type="SUPFAM" id="SSF53850">
    <property type="entry name" value="Periplasmic binding protein-like II"/>
    <property type="match status" value="1"/>
</dbReference>
<dbReference type="PANTHER" id="PTHR30222:SF12">
    <property type="entry name" value="NORSPERMIDINE SENSOR"/>
    <property type="match status" value="1"/>
</dbReference>
<keyword evidence="4" id="KW-0574">Periplasm</keyword>
<accession>S9S9F2</accession>
<dbReference type="OrthoDB" id="9769319at2"/>
<dbReference type="InterPro" id="IPR006059">
    <property type="entry name" value="SBP"/>
</dbReference>
<dbReference type="Gene3D" id="3.40.190.10">
    <property type="entry name" value="Periplasmic binding protein-like II"/>
    <property type="match status" value="2"/>
</dbReference>
<dbReference type="eggNOG" id="COG0687">
    <property type="taxonomic scope" value="Bacteria"/>
</dbReference>
<dbReference type="Proteomes" id="UP000015350">
    <property type="component" value="Unassembled WGS sequence"/>
</dbReference>
<evidence type="ECO:0000313" key="6">
    <source>
        <dbReference type="EMBL" id="EPY00668.1"/>
    </source>
</evidence>
<comment type="subcellular location">
    <subcellularLocation>
        <location evidence="1">Periplasm</location>
    </subcellularLocation>
</comment>
<evidence type="ECO:0000256" key="4">
    <source>
        <dbReference type="ARBA" id="ARBA00022764"/>
    </source>
</evidence>
<dbReference type="PRINTS" id="PR00909">
    <property type="entry name" value="SPERMDNBNDNG"/>
</dbReference>
<dbReference type="STRING" id="1316936.K678_14824"/>
<name>S9S9F2_MAGFU</name>
<feature type="chain" id="PRO_5004556723" evidence="5">
    <location>
        <begin position="30"/>
        <end position="350"/>
    </location>
</feature>
<keyword evidence="2" id="KW-0813">Transport</keyword>
<dbReference type="PATRIC" id="fig|1316936.3.peg.2952"/>
<evidence type="ECO:0000256" key="1">
    <source>
        <dbReference type="ARBA" id="ARBA00004418"/>
    </source>
</evidence>
<evidence type="ECO:0000256" key="2">
    <source>
        <dbReference type="ARBA" id="ARBA00022448"/>
    </source>
</evidence>
<organism evidence="6 7">
    <name type="scientific">Magnetospirillum fulvum MGU-K5</name>
    <dbReference type="NCBI Taxonomy" id="1316936"/>
    <lineage>
        <taxon>Bacteria</taxon>
        <taxon>Pseudomonadati</taxon>
        <taxon>Pseudomonadota</taxon>
        <taxon>Alphaproteobacteria</taxon>
        <taxon>Rhodospirillales</taxon>
        <taxon>Rhodospirillaceae</taxon>
        <taxon>Magnetospirillum</taxon>
    </lineage>
</organism>
<protein>
    <submittedName>
        <fullName evidence="6">Spermidine/putrescine-binding periplasmic protein</fullName>
    </submittedName>
</protein>
<dbReference type="AlphaFoldDB" id="S9S9F2"/>
<sequence length="350" mass="38439">MSPPRRGKAAGLVLLLLAMLTMLPGPAWAASELRVLARTATLSPDLVTRFERETGIAVHLTEVADSDGMIRRLSGGASGFDIAFPADHHVAGLIDQGGLERIWADRLPGFWNIEDPWRSRSFDPRNEYTIPHQWGTISFAVDSSIHKGDIDSLSLLFSPPADLDHRVGVLDDSAMLRLALIQAGEPRCSTDPARLDRAVALLRPLLARARLIPVDQVVAALQDETLALAVTTSGDAMRARETRPTLAFAYPREGNLVWTDVIAVPRHPPNRANALKFVAFMLRPENAALDTNYNGFATMIRGAEAHLKPEVLAAPELVAPWPAKVGFLVACGPDIHRRHDELWQRIRQPE</sequence>
<dbReference type="RefSeq" id="WP_021133252.1">
    <property type="nucleotide sequence ID" value="NZ_AQPH01000075.1"/>
</dbReference>
<dbReference type="InterPro" id="IPR001188">
    <property type="entry name" value="Sperm_putr-bd"/>
</dbReference>
<comment type="caution">
    <text evidence="6">The sequence shown here is derived from an EMBL/GenBank/DDBJ whole genome shotgun (WGS) entry which is preliminary data.</text>
</comment>
<proteinExistence type="predicted"/>
<reference evidence="6 7" key="1">
    <citation type="submission" date="2013-04" db="EMBL/GenBank/DDBJ databases">
        <authorList>
            <person name="Kuznetsov B."/>
            <person name="Ivanovsky R."/>
        </authorList>
    </citation>
    <scope>NUCLEOTIDE SEQUENCE [LARGE SCALE GENOMIC DNA]</scope>
    <source>
        <strain evidence="6 7">MGU-K5</strain>
    </source>
</reference>
<feature type="signal peptide" evidence="5">
    <location>
        <begin position="1"/>
        <end position="29"/>
    </location>
</feature>
<dbReference type="Pfam" id="PF13416">
    <property type="entry name" value="SBP_bac_8"/>
    <property type="match status" value="1"/>
</dbReference>
<dbReference type="PANTHER" id="PTHR30222">
    <property type="entry name" value="SPERMIDINE/PUTRESCINE-BINDING PERIPLASMIC PROTEIN"/>
    <property type="match status" value="1"/>
</dbReference>
<evidence type="ECO:0000256" key="5">
    <source>
        <dbReference type="SAM" id="SignalP"/>
    </source>
</evidence>
<gene>
    <name evidence="6" type="ORF">K678_14824</name>
</gene>
<dbReference type="GO" id="GO:0015846">
    <property type="term" value="P:polyamine transport"/>
    <property type="evidence" value="ECO:0007669"/>
    <property type="project" value="InterPro"/>
</dbReference>
<dbReference type="GO" id="GO:0019808">
    <property type="term" value="F:polyamine binding"/>
    <property type="evidence" value="ECO:0007669"/>
    <property type="project" value="InterPro"/>
</dbReference>
<evidence type="ECO:0000256" key="3">
    <source>
        <dbReference type="ARBA" id="ARBA00022729"/>
    </source>
</evidence>
<keyword evidence="3 5" id="KW-0732">Signal</keyword>
<dbReference type="EMBL" id="AQPH01000075">
    <property type="protein sequence ID" value="EPY00668.1"/>
    <property type="molecule type" value="Genomic_DNA"/>
</dbReference>
<dbReference type="GO" id="GO:0042597">
    <property type="term" value="C:periplasmic space"/>
    <property type="evidence" value="ECO:0007669"/>
    <property type="project" value="UniProtKB-SubCell"/>
</dbReference>